<evidence type="ECO:0000256" key="2">
    <source>
        <dbReference type="ARBA" id="ARBA00008997"/>
    </source>
</evidence>
<evidence type="ECO:0000259" key="9">
    <source>
        <dbReference type="Pfam" id="PF08743"/>
    </source>
</evidence>
<evidence type="ECO:0000313" key="11">
    <source>
        <dbReference type="Proteomes" id="UP000530660"/>
    </source>
</evidence>
<comment type="subunit">
    <text evidence="7">Component of the SMC5-SMC6 complex.</text>
</comment>
<dbReference type="GO" id="GO:0005634">
    <property type="term" value="C:nucleus"/>
    <property type="evidence" value="ECO:0007669"/>
    <property type="project" value="UniProtKB-SubCell"/>
</dbReference>
<dbReference type="GO" id="GO:0006281">
    <property type="term" value="P:DNA repair"/>
    <property type="evidence" value="ECO:0007669"/>
    <property type="project" value="UniProtKB-UniRule"/>
</dbReference>
<dbReference type="InterPro" id="IPR027786">
    <property type="entry name" value="Nse4/EID"/>
</dbReference>
<keyword evidence="5 7" id="KW-0234">DNA repair</keyword>
<feature type="region of interest" description="Disordered" evidence="8">
    <location>
        <begin position="179"/>
        <end position="207"/>
    </location>
</feature>
<comment type="function">
    <text evidence="7">Component of the SMC5-SMC6 complex, that promotes sister chromatid alignment after DNA damage and facilitates double-stranded DNA breaks (DSBs) repair via homologous recombination between sister chromatids.</text>
</comment>
<comment type="caution">
    <text evidence="10">The sequence shown here is derived from an EMBL/GenBank/DDBJ whole genome shotgun (WGS) entry which is preliminary data.</text>
</comment>
<comment type="subcellular location">
    <subcellularLocation>
        <location evidence="1 7">Nucleus</location>
    </subcellularLocation>
</comment>
<keyword evidence="4 7" id="KW-0233">DNA recombination</keyword>
<evidence type="ECO:0000256" key="8">
    <source>
        <dbReference type="SAM" id="MobiDB-lite"/>
    </source>
</evidence>
<proteinExistence type="inferred from homology"/>
<evidence type="ECO:0000256" key="1">
    <source>
        <dbReference type="ARBA" id="ARBA00004123"/>
    </source>
</evidence>
<dbReference type="Pfam" id="PF08743">
    <property type="entry name" value="Nse4_C"/>
    <property type="match status" value="1"/>
</dbReference>
<evidence type="ECO:0000256" key="7">
    <source>
        <dbReference type="RuleBase" id="RU365071"/>
    </source>
</evidence>
<organism evidence="10 11">
    <name type="scientific">Cyanidiococcus yangmingshanensis</name>
    <dbReference type="NCBI Taxonomy" id="2690220"/>
    <lineage>
        <taxon>Eukaryota</taxon>
        <taxon>Rhodophyta</taxon>
        <taxon>Bangiophyceae</taxon>
        <taxon>Cyanidiales</taxon>
        <taxon>Cyanidiaceae</taxon>
        <taxon>Cyanidiococcus</taxon>
    </lineage>
</organism>
<dbReference type="OrthoDB" id="5973at2759"/>
<evidence type="ECO:0000256" key="3">
    <source>
        <dbReference type="ARBA" id="ARBA00022763"/>
    </source>
</evidence>
<dbReference type="GO" id="GO:0030915">
    <property type="term" value="C:Smc5-Smc6 complex"/>
    <property type="evidence" value="ECO:0007669"/>
    <property type="project" value="UniProtKB-UniRule"/>
</dbReference>
<evidence type="ECO:0000256" key="4">
    <source>
        <dbReference type="ARBA" id="ARBA00023172"/>
    </source>
</evidence>
<evidence type="ECO:0000313" key="10">
    <source>
        <dbReference type="EMBL" id="KAF6004832.1"/>
    </source>
</evidence>
<dbReference type="GO" id="GO:0006310">
    <property type="term" value="P:DNA recombination"/>
    <property type="evidence" value="ECO:0007669"/>
    <property type="project" value="UniProtKB-UniRule"/>
</dbReference>
<evidence type="ECO:0000256" key="6">
    <source>
        <dbReference type="ARBA" id="ARBA00023242"/>
    </source>
</evidence>
<feature type="domain" description="Non-structural maintenance of chromosome element 4 C-terminal" evidence="9">
    <location>
        <begin position="247"/>
        <end position="338"/>
    </location>
</feature>
<gene>
    <name evidence="10" type="ORF">F1559_002671</name>
</gene>
<keyword evidence="3 7" id="KW-0227">DNA damage</keyword>
<keyword evidence="11" id="KW-1185">Reference proteome</keyword>
<dbReference type="AlphaFoldDB" id="A0A7J7INW2"/>
<dbReference type="InterPro" id="IPR014854">
    <property type="entry name" value="Nse4_C"/>
</dbReference>
<name>A0A7J7INW2_9RHOD</name>
<keyword evidence="6 7" id="KW-0539">Nucleus</keyword>
<comment type="similarity">
    <text evidence="2 7">Belongs to the NSE4 family.</text>
</comment>
<protein>
    <recommendedName>
        <fullName evidence="7">Non-structural maintenance of chromosomes element 4</fullName>
    </recommendedName>
</protein>
<dbReference type="EMBL" id="VWRR01000002">
    <property type="protein sequence ID" value="KAF6004832.1"/>
    <property type="molecule type" value="Genomic_DNA"/>
</dbReference>
<accession>A0A7J7INW2</accession>
<dbReference type="Proteomes" id="UP000530660">
    <property type="component" value="Unassembled WGS sequence"/>
</dbReference>
<evidence type="ECO:0000256" key="5">
    <source>
        <dbReference type="ARBA" id="ARBA00023204"/>
    </source>
</evidence>
<reference evidence="10 11" key="1">
    <citation type="journal article" date="2020" name="J. Phycol.">
        <title>Comparative genome analysis reveals Cyanidiococcus gen. nov., a new extremophilic red algal genus sister to Cyanidioschyzon (Cyanidioschyzonaceae, Rhodophyta).</title>
        <authorList>
            <person name="Liu S.-L."/>
            <person name="Chiang Y.-R."/>
            <person name="Yoon H.S."/>
            <person name="Fu H.-Y."/>
        </authorList>
    </citation>
    <scope>NUCLEOTIDE SEQUENCE [LARGE SCALE GENOMIC DNA]</scope>
    <source>
        <strain evidence="10 11">THAL066</strain>
    </source>
</reference>
<dbReference type="PANTHER" id="PTHR16140">
    <property type="entry name" value="NON-STRUCTURAL MAINTENANCE OF CHROMOSOMES ELEMENT 4"/>
    <property type="match status" value="1"/>
</dbReference>
<sequence>MASTKESASDALSDREQDKQRIKRLRVALREHSAAIDRVRSAVDAQQLQEFLDRNDELSNQVDDVLAHGLLTDAYLKITLMERELVAKVKTGLSVLDTSAFLERLAANWTVLRDERASTTGGETSLQALRGAGADESSAGAANPQTNQDARRVVDLDALGRRFYRFFRSAPAPEFMMGPLDLSGEAQSTTCGGAQAPSESRSRPARETNLGTNAEHAEQVPLGDVQEQVRTDVEVKRMFDCMREHGPVELYDLVLDSTSFGRTVENIFHLSFLIRDGRVQLWRDDDRFMIKPLGRRGPEAGRPDLENAGAAENTVQSLGAQTVLRFDRQDWTALCQQRGEHPPLLQRCSRESGGNQVAET</sequence>
<dbReference type="PANTHER" id="PTHR16140:SF0">
    <property type="entry name" value="NON-STRUCTURAL MAINTENANCE OF CHROMOSOMES ELEMENT 4"/>
    <property type="match status" value="1"/>
</dbReference>